<dbReference type="Gene3D" id="3.30.60.30">
    <property type="match status" value="1"/>
</dbReference>
<comment type="caution">
    <text evidence="1">The sequence shown here is derived from an EMBL/GenBank/DDBJ whole genome shotgun (WGS) entry which is preliminary data.</text>
</comment>
<dbReference type="AlphaFoldDB" id="A0A1F7RPV0"/>
<gene>
    <name evidence="1" type="ORF">A2W05_03205</name>
</gene>
<reference evidence="1 2" key="1">
    <citation type="journal article" date="2016" name="Nat. Commun.">
        <title>Thousands of microbial genomes shed light on interconnected biogeochemical processes in an aquifer system.</title>
        <authorList>
            <person name="Anantharaman K."/>
            <person name="Brown C.T."/>
            <person name="Hug L.A."/>
            <person name="Sharon I."/>
            <person name="Castelle C.J."/>
            <person name="Probst A.J."/>
            <person name="Thomas B.C."/>
            <person name="Singh A."/>
            <person name="Wilkins M.J."/>
            <person name="Karaoz U."/>
            <person name="Brodie E.L."/>
            <person name="Williams K.H."/>
            <person name="Hubbard S.S."/>
            <person name="Banfield J.F."/>
        </authorList>
    </citation>
    <scope>NUCLEOTIDE SEQUENCE [LARGE SCALE GENOMIC DNA]</scope>
</reference>
<protein>
    <submittedName>
        <fullName evidence="1">Uncharacterized protein</fullName>
    </submittedName>
</protein>
<dbReference type="EMBL" id="MGDE01000237">
    <property type="protein sequence ID" value="OGL43168.1"/>
    <property type="molecule type" value="Genomic_DNA"/>
</dbReference>
<name>A0A1F7RPV0_9BACT</name>
<accession>A0A1F7RPV0</accession>
<dbReference type="Proteomes" id="UP000178797">
    <property type="component" value="Unassembled WGS sequence"/>
</dbReference>
<sequence length="87" mass="9328">MSQWLLTIPAKHVPVGSKQGAGIQKIKVLMNMHQFVVVRGVTYGNACEAAMSGVSVAYQGECGAACILSLGDMNGDSTIDIRPQYKW</sequence>
<evidence type="ECO:0000313" key="2">
    <source>
        <dbReference type="Proteomes" id="UP000178797"/>
    </source>
</evidence>
<organism evidence="1 2">
    <name type="scientific">Candidatus Schekmanbacteria bacterium RBG_16_38_10</name>
    <dbReference type="NCBI Taxonomy" id="1817879"/>
    <lineage>
        <taxon>Bacteria</taxon>
        <taxon>Candidatus Schekmaniibacteriota</taxon>
    </lineage>
</organism>
<evidence type="ECO:0000313" key="1">
    <source>
        <dbReference type="EMBL" id="OGL43168.1"/>
    </source>
</evidence>
<proteinExistence type="predicted"/>